<sequence length="193" mass="20191">MNIKPLIVAGLLAAISSSPLQAAVPSLALRTQTDTIRVGDVFDVDLIARDVFADSYADDLLLAFGFNLNVSPALLGLNASWLNPLFSDDAEILNLDLAGSAFPGLAANDFSGDLHLGTLRFQALADGATILSMTADPADLNQGLIYLFGNSLSMSASLNVNIAAVPLPPAGLLFASGAWLTWRGKRRLSPIPA</sequence>
<organism evidence="2 3">
    <name type="scientific">Methylomonas subterranea</name>
    <dbReference type="NCBI Taxonomy" id="2952225"/>
    <lineage>
        <taxon>Bacteria</taxon>
        <taxon>Pseudomonadati</taxon>
        <taxon>Pseudomonadota</taxon>
        <taxon>Gammaproteobacteria</taxon>
        <taxon>Methylococcales</taxon>
        <taxon>Methylococcaceae</taxon>
        <taxon>Methylomonas</taxon>
    </lineage>
</organism>
<dbReference type="Proteomes" id="UP001524499">
    <property type="component" value="Unassembled WGS sequence"/>
</dbReference>
<protein>
    <recommendedName>
        <fullName evidence="4">PEP-CTERM protein-sorting domain-containing protein</fullName>
    </recommendedName>
</protein>
<dbReference type="RefSeq" id="WP_256601199.1">
    <property type="nucleotide sequence ID" value="NZ_JANIBJ010000007.1"/>
</dbReference>
<dbReference type="EMBL" id="JANIBJ010000007">
    <property type="protein sequence ID" value="MCQ8103494.1"/>
    <property type="molecule type" value="Genomic_DNA"/>
</dbReference>
<proteinExistence type="predicted"/>
<evidence type="ECO:0000313" key="2">
    <source>
        <dbReference type="EMBL" id="MCQ8103494.1"/>
    </source>
</evidence>
<feature type="chain" id="PRO_5046467454" description="PEP-CTERM protein-sorting domain-containing protein" evidence="1">
    <location>
        <begin position="23"/>
        <end position="193"/>
    </location>
</feature>
<keyword evidence="1" id="KW-0732">Signal</keyword>
<gene>
    <name evidence="2" type="ORF">NP590_05190</name>
</gene>
<feature type="signal peptide" evidence="1">
    <location>
        <begin position="1"/>
        <end position="22"/>
    </location>
</feature>
<reference evidence="2 3" key="1">
    <citation type="submission" date="2022-07" db="EMBL/GenBank/DDBJ databases">
        <title>Methylomonas rivi sp. nov., Methylomonas rosea sp. nov., Methylomonas aureus sp. nov. and Methylomonas subterranea sp. nov., four novel methanotrophs isolated from a freshwater creek and the deep terrestrial subsurface.</title>
        <authorList>
            <person name="Abin C."/>
            <person name="Sankaranarayanan K."/>
            <person name="Garner C."/>
            <person name="Sindelar R."/>
            <person name="Kotary K."/>
            <person name="Garner R."/>
            <person name="Barclay S."/>
            <person name="Lawson P."/>
            <person name="Krumholz L."/>
        </authorList>
    </citation>
    <scope>NUCLEOTIDE SEQUENCE [LARGE SCALE GENOMIC DNA]</scope>
    <source>
        <strain evidence="2 3">SURF-2</strain>
    </source>
</reference>
<evidence type="ECO:0000313" key="3">
    <source>
        <dbReference type="Proteomes" id="UP001524499"/>
    </source>
</evidence>
<comment type="caution">
    <text evidence="2">The sequence shown here is derived from an EMBL/GenBank/DDBJ whole genome shotgun (WGS) entry which is preliminary data.</text>
</comment>
<evidence type="ECO:0000256" key="1">
    <source>
        <dbReference type="SAM" id="SignalP"/>
    </source>
</evidence>
<name>A0ABT1TDY1_9GAMM</name>
<keyword evidence="3" id="KW-1185">Reference proteome</keyword>
<evidence type="ECO:0008006" key="4">
    <source>
        <dbReference type="Google" id="ProtNLM"/>
    </source>
</evidence>
<accession>A0ABT1TDY1</accession>